<dbReference type="InterPro" id="IPR013131">
    <property type="entry name" value="Mannitol_DH_N"/>
</dbReference>
<name>A0A8A4ZGX4_9MICO</name>
<evidence type="ECO:0000256" key="4">
    <source>
        <dbReference type="ARBA" id="ARBA00023002"/>
    </source>
</evidence>
<evidence type="ECO:0000313" key="9">
    <source>
        <dbReference type="EMBL" id="QTE29747.1"/>
    </source>
</evidence>
<dbReference type="InterPro" id="IPR008927">
    <property type="entry name" value="6-PGluconate_DH-like_C_sf"/>
</dbReference>
<dbReference type="RefSeq" id="WP_227424047.1">
    <property type="nucleotide sequence ID" value="NZ_CP071868.1"/>
</dbReference>
<evidence type="ECO:0000256" key="6">
    <source>
        <dbReference type="ARBA" id="ARBA00048615"/>
    </source>
</evidence>
<evidence type="ECO:0000256" key="1">
    <source>
        <dbReference type="ARBA" id="ARBA00006541"/>
    </source>
</evidence>
<sequence length="516" mass="54045">MASTEPSVAPTTDLPRLLPGAPLLAGVTGPRVVPESVGIVHLGWGAFHRAHQAVYTEDAMALTGDLRWGILGDVERTPQLVDAVRPQQGRYTVLSVGLDEAGDVVESARVVGSVVDVAYPGDETPRLLDAMAAPTTHLITLTVTEKGYTRRPDGRLDTDQAATDITALAAEEAEGSDDASAARPAATAVGLLVRGLAMRRRAGGQPLTVLSCDNMPDNGKVLKAVVDQLIETALPGATGAALRTWLAASVTFPGSMVDRITPAATPAVLDTVAAFIGARDEAAIIAEPFAQWVIEDNFAAPRPAWELVGAELTDDVVPWENAKLRLLNGTHSLLAYSGRLAGHSTLAETVTDPAIIEHARAFMFDDALPTLTPPPGADLRGYGEELLRRFANPATGHTTRQVSTDGTQKIPFRWGVVATWNLAQGRVPQGVAYGLAAWTEFVRRAVRDGVDLGDPAGAQRLAEQAREIGLDDVAGVATVLLALPGVLPDGAGTDPRLIAAVVQHATALARAGNGLS</sequence>
<comment type="similarity">
    <text evidence="1">Belongs to the mannitol dehydrogenase family.</text>
</comment>
<dbReference type="KEGG" id="psic:J4E96_01485"/>
<comment type="catalytic activity">
    <reaction evidence="6">
        <text>D-mannitol 1-phosphate + NAD(+) = beta-D-fructose 6-phosphate + NADH + H(+)</text>
        <dbReference type="Rhea" id="RHEA:19661"/>
        <dbReference type="ChEBI" id="CHEBI:15378"/>
        <dbReference type="ChEBI" id="CHEBI:57540"/>
        <dbReference type="ChEBI" id="CHEBI:57634"/>
        <dbReference type="ChEBI" id="CHEBI:57945"/>
        <dbReference type="ChEBI" id="CHEBI:61381"/>
        <dbReference type="EC" id="1.1.1.17"/>
    </reaction>
</comment>
<dbReference type="GO" id="GO:0019594">
    <property type="term" value="P:mannitol metabolic process"/>
    <property type="evidence" value="ECO:0007669"/>
    <property type="project" value="InterPro"/>
</dbReference>
<dbReference type="InterPro" id="IPR013328">
    <property type="entry name" value="6PGD_dom2"/>
</dbReference>
<dbReference type="Proteomes" id="UP000663937">
    <property type="component" value="Chromosome"/>
</dbReference>
<dbReference type="EMBL" id="CP071868">
    <property type="protein sequence ID" value="QTE29747.1"/>
    <property type="molecule type" value="Genomic_DNA"/>
</dbReference>
<dbReference type="Pfam" id="PF01232">
    <property type="entry name" value="Mannitol_dh"/>
    <property type="match status" value="1"/>
</dbReference>
<dbReference type="SUPFAM" id="SSF48179">
    <property type="entry name" value="6-phosphogluconate dehydrogenase C-terminal domain-like"/>
    <property type="match status" value="1"/>
</dbReference>
<dbReference type="SUPFAM" id="SSF51735">
    <property type="entry name" value="NAD(P)-binding Rossmann-fold domains"/>
    <property type="match status" value="1"/>
</dbReference>
<dbReference type="PANTHER" id="PTHR43362">
    <property type="entry name" value="MANNITOL DEHYDROGENASE DSF1-RELATED"/>
    <property type="match status" value="1"/>
</dbReference>
<dbReference type="Gene3D" id="1.10.1040.10">
    <property type="entry name" value="N-(1-d-carboxylethyl)-l-norvaline Dehydrogenase, domain 2"/>
    <property type="match status" value="1"/>
</dbReference>
<keyword evidence="4" id="KW-0560">Oxidoreductase</keyword>
<dbReference type="PROSITE" id="PS00974">
    <property type="entry name" value="MANNITOL_DHGENASE"/>
    <property type="match status" value="1"/>
</dbReference>
<dbReference type="PANTHER" id="PTHR43362:SF1">
    <property type="entry name" value="MANNITOL DEHYDROGENASE 2-RELATED"/>
    <property type="match status" value="1"/>
</dbReference>
<evidence type="ECO:0000256" key="3">
    <source>
        <dbReference type="ARBA" id="ARBA00016219"/>
    </source>
</evidence>
<evidence type="ECO:0000256" key="5">
    <source>
        <dbReference type="ARBA" id="ARBA00023027"/>
    </source>
</evidence>
<dbReference type="AlphaFoldDB" id="A0A8A4ZGX4"/>
<dbReference type="InterPro" id="IPR013118">
    <property type="entry name" value="Mannitol_DH_C"/>
</dbReference>
<reference evidence="9" key="1">
    <citation type="submission" date="2021-03" db="EMBL/GenBank/DDBJ databases">
        <title>Pengzhenrongella sicca gen. nov., sp. nov., a new member of suborder Micrococcineae isolated from High-Arctic tundra soil.</title>
        <authorList>
            <person name="Peng F."/>
        </authorList>
    </citation>
    <scope>NUCLEOTIDE SEQUENCE</scope>
    <source>
        <strain evidence="9">LRZ-2</strain>
    </source>
</reference>
<protein>
    <recommendedName>
        <fullName evidence="3">Mannitol-1-phosphate 5-dehydrogenase</fullName>
        <ecNumber evidence="2">1.1.1.17</ecNumber>
    </recommendedName>
</protein>
<accession>A0A8A4ZGX4</accession>
<evidence type="ECO:0000313" key="10">
    <source>
        <dbReference type="Proteomes" id="UP000663937"/>
    </source>
</evidence>
<gene>
    <name evidence="9" type="ORF">J4E96_01485</name>
</gene>
<dbReference type="GO" id="GO:0008926">
    <property type="term" value="F:mannitol-1-phosphate 5-dehydrogenase activity"/>
    <property type="evidence" value="ECO:0007669"/>
    <property type="project" value="UniProtKB-EC"/>
</dbReference>
<dbReference type="EC" id="1.1.1.17" evidence="2"/>
<evidence type="ECO:0000256" key="2">
    <source>
        <dbReference type="ARBA" id="ARBA00012939"/>
    </source>
</evidence>
<dbReference type="InterPro" id="IPR050988">
    <property type="entry name" value="Mannitol_DH/Oxidoreductase"/>
</dbReference>
<feature type="domain" description="Mannitol dehydrogenase C-terminal" evidence="8">
    <location>
        <begin position="315"/>
        <end position="459"/>
    </location>
</feature>
<evidence type="ECO:0000259" key="8">
    <source>
        <dbReference type="Pfam" id="PF08125"/>
    </source>
</evidence>
<keyword evidence="5" id="KW-0520">NAD</keyword>
<dbReference type="InterPro" id="IPR036291">
    <property type="entry name" value="NAD(P)-bd_dom_sf"/>
</dbReference>
<feature type="domain" description="Mannitol dehydrogenase N-terminal" evidence="7">
    <location>
        <begin position="38"/>
        <end position="306"/>
    </location>
</feature>
<dbReference type="Pfam" id="PF08125">
    <property type="entry name" value="Mannitol_dh_C"/>
    <property type="match status" value="1"/>
</dbReference>
<keyword evidence="10" id="KW-1185">Reference proteome</keyword>
<dbReference type="InterPro" id="IPR023027">
    <property type="entry name" value="Mannitol_DH_CS"/>
</dbReference>
<dbReference type="InterPro" id="IPR000669">
    <property type="entry name" value="Mannitol_DH"/>
</dbReference>
<dbReference type="Gene3D" id="3.40.50.720">
    <property type="entry name" value="NAD(P)-binding Rossmann-like Domain"/>
    <property type="match status" value="1"/>
</dbReference>
<evidence type="ECO:0000259" key="7">
    <source>
        <dbReference type="Pfam" id="PF01232"/>
    </source>
</evidence>
<dbReference type="PRINTS" id="PR00084">
    <property type="entry name" value="MTLDHDRGNASE"/>
</dbReference>
<organism evidence="9 10">
    <name type="scientific">Pengzhenrongella sicca</name>
    <dbReference type="NCBI Taxonomy" id="2819238"/>
    <lineage>
        <taxon>Bacteria</taxon>
        <taxon>Bacillati</taxon>
        <taxon>Actinomycetota</taxon>
        <taxon>Actinomycetes</taxon>
        <taxon>Micrococcales</taxon>
        <taxon>Pengzhenrongella</taxon>
    </lineage>
</organism>
<proteinExistence type="inferred from homology"/>